<sequence>MNKFNFNQKKLIANGIMSLSVAYVSITTITPIIYKFKFEMNLLLLIFTVVIISLLMSIYAISLLKK</sequence>
<keyword evidence="1" id="KW-0472">Membrane</keyword>
<keyword evidence="1" id="KW-0812">Transmembrane</keyword>
<evidence type="ECO:0000313" key="3">
    <source>
        <dbReference type="Proteomes" id="UP000034045"/>
    </source>
</evidence>
<accession>A0A0G0DC57</accession>
<gene>
    <name evidence="2" type="ORF">UR42_C0004G0010</name>
</gene>
<feature type="transmembrane region" description="Helical" evidence="1">
    <location>
        <begin position="12"/>
        <end position="34"/>
    </location>
</feature>
<name>A0A0G0DC57_9BACT</name>
<keyword evidence="1" id="KW-1133">Transmembrane helix</keyword>
<evidence type="ECO:0000256" key="1">
    <source>
        <dbReference type="SAM" id="Phobius"/>
    </source>
</evidence>
<protein>
    <submittedName>
        <fullName evidence="2">Uncharacterized protein</fullName>
    </submittedName>
</protein>
<reference evidence="2 3" key="1">
    <citation type="journal article" date="2015" name="Nature">
        <title>rRNA introns, odd ribosomes, and small enigmatic genomes across a large radiation of phyla.</title>
        <authorList>
            <person name="Brown C.T."/>
            <person name="Hug L.A."/>
            <person name="Thomas B.C."/>
            <person name="Sharon I."/>
            <person name="Castelle C.J."/>
            <person name="Singh A."/>
            <person name="Wilkins M.J."/>
            <person name="Williams K.H."/>
            <person name="Banfield J.F."/>
        </authorList>
    </citation>
    <scope>NUCLEOTIDE SEQUENCE [LARGE SCALE GENOMIC DNA]</scope>
</reference>
<dbReference type="AlphaFoldDB" id="A0A0G0DC57"/>
<feature type="transmembrane region" description="Helical" evidence="1">
    <location>
        <begin position="40"/>
        <end position="64"/>
    </location>
</feature>
<evidence type="ECO:0000313" key="2">
    <source>
        <dbReference type="EMBL" id="KKP52807.1"/>
    </source>
</evidence>
<dbReference type="Proteomes" id="UP000034045">
    <property type="component" value="Unassembled WGS sequence"/>
</dbReference>
<proteinExistence type="predicted"/>
<dbReference type="EMBL" id="LBPD01000004">
    <property type="protein sequence ID" value="KKP52807.1"/>
    <property type="molecule type" value="Genomic_DNA"/>
</dbReference>
<comment type="caution">
    <text evidence="2">The sequence shown here is derived from an EMBL/GenBank/DDBJ whole genome shotgun (WGS) entry which is preliminary data.</text>
</comment>
<organism evidence="2 3">
    <name type="scientific">Candidatus Roizmanbacteria bacterium GW2011_GWA2_33_33</name>
    <dbReference type="NCBI Taxonomy" id="1618476"/>
    <lineage>
        <taxon>Bacteria</taxon>
        <taxon>Candidatus Roizmaniibacteriota</taxon>
    </lineage>
</organism>